<comment type="subcellular location">
    <subcellularLocation>
        <location evidence="1 9">Cell inner membrane</location>
        <topology evidence="1 9">Multi-pass membrane protein</topology>
    </subcellularLocation>
</comment>
<comment type="subunit">
    <text evidence="9">The complex comprises the extracytoplasmic solute receptor protein and the two transmembrane proteins.</text>
</comment>
<accession>A0ABS6H1C1</accession>
<dbReference type="Pfam" id="PF04290">
    <property type="entry name" value="DctQ"/>
    <property type="match status" value="1"/>
</dbReference>
<keyword evidence="12" id="KW-1185">Reference proteome</keyword>
<feature type="domain" description="Tripartite ATP-independent periplasmic transporters DctQ component" evidence="10">
    <location>
        <begin position="37"/>
        <end position="168"/>
    </location>
</feature>
<name>A0ABS6H1C1_9PROT</name>
<dbReference type="InterPro" id="IPR007387">
    <property type="entry name" value="TRAP_DctQ"/>
</dbReference>
<evidence type="ECO:0000313" key="11">
    <source>
        <dbReference type="EMBL" id="MBU8542196.1"/>
    </source>
</evidence>
<protein>
    <recommendedName>
        <fullName evidence="9">TRAP transporter small permease protein</fullName>
    </recommendedName>
</protein>
<evidence type="ECO:0000256" key="4">
    <source>
        <dbReference type="ARBA" id="ARBA00022519"/>
    </source>
</evidence>
<dbReference type="PANTHER" id="PTHR35011">
    <property type="entry name" value="2,3-DIKETO-L-GULONATE TRAP TRANSPORTER SMALL PERMEASE PROTEIN YIAM"/>
    <property type="match status" value="1"/>
</dbReference>
<dbReference type="InterPro" id="IPR055348">
    <property type="entry name" value="DctQ"/>
</dbReference>
<feature type="transmembrane region" description="Helical" evidence="9">
    <location>
        <begin position="61"/>
        <end position="79"/>
    </location>
</feature>
<keyword evidence="2 9" id="KW-0813">Transport</keyword>
<feature type="transmembrane region" description="Helical" evidence="9">
    <location>
        <begin position="28"/>
        <end position="49"/>
    </location>
</feature>
<comment type="function">
    <text evidence="9">Part of the tripartite ATP-independent periplasmic (TRAP) transport system.</text>
</comment>
<evidence type="ECO:0000256" key="9">
    <source>
        <dbReference type="RuleBase" id="RU369079"/>
    </source>
</evidence>
<keyword evidence="6 9" id="KW-1133">Transmembrane helix</keyword>
<feature type="transmembrane region" description="Helical" evidence="9">
    <location>
        <begin position="100"/>
        <end position="121"/>
    </location>
</feature>
<dbReference type="RefSeq" id="WP_216872553.1">
    <property type="nucleotide sequence ID" value="NZ_JAERQM010000001.1"/>
</dbReference>
<evidence type="ECO:0000256" key="7">
    <source>
        <dbReference type="ARBA" id="ARBA00023136"/>
    </source>
</evidence>
<gene>
    <name evidence="11" type="ORF">JJQ90_00680</name>
</gene>
<dbReference type="PANTHER" id="PTHR35011:SF2">
    <property type="entry name" value="2,3-DIKETO-L-GULONATE TRAP TRANSPORTER SMALL PERMEASE PROTEIN YIAM"/>
    <property type="match status" value="1"/>
</dbReference>
<dbReference type="Proteomes" id="UP000689967">
    <property type="component" value="Unassembled WGS sequence"/>
</dbReference>
<comment type="similarity">
    <text evidence="8 9">Belongs to the TRAP transporter small permease family.</text>
</comment>
<feature type="transmembrane region" description="Helical" evidence="9">
    <location>
        <begin position="141"/>
        <end position="161"/>
    </location>
</feature>
<evidence type="ECO:0000256" key="6">
    <source>
        <dbReference type="ARBA" id="ARBA00022989"/>
    </source>
</evidence>
<reference evidence="11 12" key="1">
    <citation type="submission" date="2021-01" db="EMBL/GenBank/DDBJ databases">
        <title>Roseomonas sp. nov, a bacterium isolated from an oil production mixture in Yumen Oilfield.</title>
        <authorList>
            <person name="Wu D."/>
        </authorList>
    </citation>
    <scope>NUCLEOTIDE SEQUENCE [LARGE SCALE GENOMIC DNA]</scope>
    <source>
        <strain evidence="11 12">ROY-5-3</strain>
    </source>
</reference>
<keyword evidence="4 9" id="KW-0997">Cell inner membrane</keyword>
<sequence length="178" mass="19810">MTEHADIQAPGLQLGEAPPRIPVTIEGAIGATIMGVLALITFANVVVRYFTNVSFAFTEEYSVALMVVMAFVGAAAAFGNDRHIRMTFFTERLPLRAARLVEQLVLLACLFIFGCIAWYGAWYTWDEYRFEVLSPGLGVPSWYYTVWMPLLSAVICLRILGRMVRVLRAARALPSSRA</sequence>
<evidence type="ECO:0000256" key="1">
    <source>
        <dbReference type="ARBA" id="ARBA00004429"/>
    </source>
</evidence>
<keyword evidence="5 9" id="KW-0812">Transmembrane</keyword>
<keyword evidence="3" id="KW-1003">Cell membrane</keyword>
<comment type="caution">
    <text evidence="11">The sequence shown here is derived from an EMBL/GenBank/DDBJ whole genome shotgun (WGS) entry which is preliminary data.</text>
</comment>
<dbReference type="EMBL" id="JAERQM010000001">
    <property type="protein sequence ID" value="MBU8542196.1"/>
    <property type="molecule type" value="Genomic_DNA"/>
</dbReference>
<evidence type="ECO:0000256" key="2">
    <source>
        <dbReference type="ARBA" id="ARBA00022448"/>
    </source>
</evidence>
<evidence type="ECO:0000256" key="5">
    <source>
        <dbReference type="ARBA" id="ARBA00022692"/>
    </source>
</evidence>
<evidence type="ECO:0000259" key="10">
    <source>
        <dbReference type="Pfam" id="PF04290"/>
    </source>
</evidence>
<keyword evidence="7 9" id="KW-0472">Membrane</keyword>
<evidence type="ECO:0000256" key="8">
    <source>
        <dbReference type="ARBA" id="ARBA00038436"/>
    </source>
</evidence>
<evidence type="ECO:0000256" key="3">
    <source>
        <dbReference type="ARBA" id="ARBA00022475"/>
    </source>
</evidence>
<organism evidence="11 12">
    <name type="scientific">Falsiroseomonas oleicola</name>
    <dbReference type="NCBI Taxonomy" id="2801474"/>
    <lineage>
        <taxon>Bacteria</taxon>
        <taxon>Pseudomonadati</taxon>
        <taxon>Pseudomonadota</taxon>
        <taxon>Alphaproteobacteria</taxon>
        <taxon>Acetobacterales</taxon>
        <taxon>Roseomonadaceae</taxon>
        <taxon>Falsiroseomonas</taxon>
    </lineage>
</organism>
<evidence type="ECO:0000313" key="12">
    <source>
        <dbReference type="Proteomes" id="UP000689967"/>
    </source>
</evidence>
<proteinExistence type="inferred from homology"/>